<feature type="region of interest" description="Disordered" evidence="3">
    <location>
        <begin position="473"/>
        <end position="506"/>
    </location>
</feature>
<dbReference type="SUPFAM" id="SSF48403">
    <property type="entry name" value="Ankyrin repeat"/>
    <property type="match status" value="1"/>
</dbReference>
<evidence type="ECO:0000256" key="2">
    <source>
        <dbReference type="PROSITE-ProRule" id="PRU00023"/>
    </source>
</evidence>
<dbReference type="GO" id="GO:0017020">
    <property type="term" value="F:myosin phosphatase regulator activity"/>
    <property type="evidence" value="ECO:0007669"/>
    <property type="project" value="TreeGrafter"/>
</dbReference>
<evidence type="ECO:0000256" key="1">
    <source>
        <dbReference type="ARBA" id="ARBA00022737"/>
    </source>
</evidence>
<dbReference type="InterPro" id="IPR051226">
    <property type="entry name" value="PP1_Regulatory_Subunit"/>
</dbReference>
<dbReference type="EMBL" id="CAJOBC010000942">
    <property type="protein sequence ID" value="CAF3640998.1"/>
    <property type="molecule type" value="Genomic_DNA"/>
</dbReference>
<dbReference type="SMART" id="SM00248">
    <property type="entry name" value="ANK"/>
    <property type="match status" value="4"/>
</dbReference>
<dbReference type="AlphaFoldDB" id="A0A813WCL0"/>
<dbReference type="PANTHER" id="PTHR24179">
    <property type="entry name" value="PROTEIN PHOSPHATASE 1 REGULATORY SUBUNIT 12"/>
    <property type="match status" value="1"/>
</dbReference>
<name>A0A813WCL0_9BILA</name>
<dbReference type="EMBL" id="CAJNOQ010000942">
    <property type="protein sequence ID" value="CAF0853301.1"/>
    <property type="molecule type" value="Genomic_DNA"/>
</dbReference>
<feature type="compositionally biased region" description="Low complexity" evidence="3">
    <location>
        <begin position="492"/>
        <end position="506"/>
    </location>
</feature>
<dbReference type="InterPro" id="IPR002110">
    <property type="entry name" value="Ankyrin_rpt"/>
</dbReference>
<dbReference type="Proteomes" id="UP000681722">
    <property type="component" value="Unassembled WGS sequence"/>
</dbReference>
<gene>
    <name evidence="4" type="ORF">GPM918_LOCUS6190</name>
    <name evidence="5" type="ORF">SRO942_LOCUS6190</name>
</gene>
<keyword evidence="6" id="KW-1185">Reference proteome</keyword>
<feature type="compositionally biased region" description="Low complexity" evidence="3">
    <location>
        <begin position="404"/>
        <end position="417"/>
    </location>
</feature>
<feature type="region of interest" description="Disordered" evidence="3">
    <location>
        <begin position="40"/>
        <end position="62"/>
    </location>
</feature>
<protein>
    <recommendedName>
        <fullName evidence="7">Protein phosphatase 1 regulatory inhibitor subunit 16B</fullName>
    </recommendedName>
</protein>
<evidence type="ECO:0000256" key="3">
    <source>
        <dbReference type="SAM" id="MobiDB-lite"/>
    </source>
</evidence>
<feature type="repeat" description="ANK" evidence="2">
    <location>
        <begin position="126"/>
        <end position="158"/>
    </location>
</feature>
<keyword evidence="2" id="KW-0040">ANK repeat</keyword>
<organism evidence="4 6">
    <name type="scientific">Didymodactylos carnosus</name>
    <dbReference type="NCBI Taxonomy" id="1234261"/>
    <lineage>
        <taxon>Eukaryota</taxon>
        <taxon>Metazoa</taxon>
        <taxon>Spiralia</taxon>
        <taxon>Gnathifera</taxon>
        <taxon>Rotifera</taxon>
        <taxon>Eurotatoria</taxon>
        <taxon>Bdelloidea</taxon>
        <taxon>Philodinida</taxon>
        <taxon>Philodinidae</taxon>
        <taxon>Didymodactylos</taxon>
    </lineage>
</organism>
<proteinExistence type="predicted"/>
<feature type="repeat" description="ANK" evidence="2">
    <location>
        <begin position="297"/>
        <end position="324"/>
    </location>
</feature>
<reference evidence="4" key="1">
    <citation type="submission" date="2021-02" db="EMBL/GenBank/DDBJ databases">
        <authorList>
            <person name="Nowell W R."/>
        </authorList>
    </citation>
    <scope>NUCLEOTIDE SEQUENCE</scope>
</reference>
<dbReference type="GO" id="GO:0005737">
    <property type="term" value="C:cytoplasm"/>
    <property type="evidence" value="ECO:0007669"/>
    <property type="project" value="TreeGrafter"/>
</dbReference>
<dbReference type="PROSITE" id="PS50088">
    <property type="entry name" value="ANK_REPEAT"/>
    <property type="match status" value="4"/>
</dbReference>
<evidence type="ECO:0000313" key="4">
    <source>
        <dbReference type="EMBL" id="CAF0853301.1"/>
    </source>
</evidence>
<feature type="compositionally biased region" description="Polar residues" evidence="3">
    <location>
        <begin position="473"/>
        <end position="491"/>
    </location>
</feature>
<keyword evidence="1" id="KW-0677">Repeat</keyword>
<feature type="region of interest" description="Disordered" evidence="3">
    <location>
        <begin position="379"/>
        <end position="423"/>
    </location>
</feature>
<evidence type="ECO:0000313" key="5">
    <source>
        <dbReference type="EMBL" id="CAF3640998.1"/>
    </source>
</evidence>
<dbReference type="OrthoDB" id="19014at2759"/>
<dbReference type="Proteomes" id="UP000663829">
    <property type="component" value="Unassembled WGS sequence"/>
</dbReference>
<comment type="caution">
    <text evidence="4">The sequence shown here is derived from an EMBL/GenBank/DDBJ whole genome shotgun (WGS) entry which is preliminary data.</text>
</comment>
<feature type="repeat" description="ANK" evidence="2">
    <location>
        <begin position="159"/>
        <end position="191"/>
    </location>
</feature>
<feature type="repeat" description="ANK" evidence="2">
    <location>
        <begin position="264"/>
        <end position="296"/>
    </location>
</feature>
<evidence type="ECO:0008006" key="7">
    <source>
        <dbReference type="Google" id="ProtNLM"/>
    </source>
</evidence>
<dbReference type="Pfam" id="PF12796">
    <property type="entry name" value="Ank_2"/>
    <property type="match status" value="2"/>
</dbReference>
<dbReference type="Gene3D" id="1.25.40.20">
    <property type="entry name" value="Ankyrin repeat-containing domain"/>
    <property type="match status" value="2"/>
</dbReference>
<dbReference type="PROSITE" id="PS50297">
    <property type="entry name" value="ANK_REP_REGION"/>
    <property type="match status" value="4"/>
</dbReference>
<accession>A0A813WCL0</accession>
<dbReference type="PANTHER" id="PTHR24179:SF29">
    <property type="entry name" value="LD46604P"/>
    <property type="match status" value="1"/>
</dbReference>
<feature type="compositionally biased region" description="Low complexity" evidence="3">
    <location>
        <begin position="44"/>
        <end position="57"/>
    </location>
</feature>
<sequence>MEHLELVQEMILLEKMTAQERLKHARRRRQQQLKNWMQREKETLSTTTTAITSATSGGSNGVNTMTKAAQSYLQQPSSLKHPTKLSSQVKFPQNVVLLDAASRQDADEISRLLQTGNYNPNTANEDGLTPIHQCSIDNSQELLLLLIKFGGDVNARDKDLWTPLHAAATCGHIQICKILIENGAQLLALNADGNMPYDICDDDQTLDYIETQMDHVGITQEMIDTTRSKLENQMLTDLQHLVKKKTSHHSSRTADDILSYRNSEGATPLHIAAANGYQFVVEYLLRQHVSINVQDKDGWTPLHAASFWCQQAILVLLIEAGGDIYEKVPDQRTAIDLCDDPDIRTFMIDYREQCIRNQQQLQAAQQAAAQAAAQQQQQKSTNRLLTANGLPPTTPARTGTLYESRSSVSSPYGSGSSLNRTSSIRRASLRDREKVKKLNANFFDVLEAKDKIHEDVDETTTPTAVLLPVSIKLSSSDSKQTKPPVTNEEQASSTTTTGTDTTVRPTSITTNTIELQATPVKKPIPMSRTVNDTNSVRNELPVITLSNNHSNNTMLQQLPSVSTTTVPLPGTLIDVKRKRDEKRRAATNDIVTSSTVNSNGKINDNIHSGKTNYDNPSNTANTHLIRTTFPPVPQHQHLITNNNDLLKKYSSPKHVEIVGHSDADREKRICCVIL</sequence>
<dbReference type="GO" id="GO:0004857">
    <property type="term" value="F:enzyme inhibitor activity"/>
    <property type="evidence" value="ECO:0007669"/>
    <property type="project" value="TreeGrafter"/>
</dbReference>
<evidence type="ECO:0000313" key="6">
    <source>
        <dbReference type="Proteomes" id="UP000663829"/>
    </source>
</evidence>
<dbReference type="InterPro" id="IPR036770">
    <property type="entry name" value="Ankyrin_rpt-contain_sf"/>
</dbReference>